<dbReference type="Pfam" id="PF00561">
    <property type="entry name" value="Abhydrolase_1"/>
    <property type="match status" value="1"/>
</dbReference>
<dbReference type="Gene3D" id="3.40.50.1820">
    <property type="entry name" value="alpha/beta hydrolase"/>
    <property type="match status" value="1"/>
</dbReference>
<sequence length="279" mass="30658">MYFEILGKDTPLAPTVVLSAGLGGAGSFWQPQIEALSEHFRVVVYDHQGTARSKGEVPAGYSMADMADEVAQLLRSIGVEHCYFVGHALGGMIGLQLALSHPQLVAKLVVVNGWPTLDSQTWRCFKVRQDLLLNSGVEAYVRAQPLFLFPADWLSRHEALLDEELAHQVAHFQGTENLLRRLSALMNTDFRPYLADITTPTLALCSRDDLLVPYHCSHQLAESLPFGELAQMAYGGHAMSVTDADNFNRILLGWLLKTHGQSSACSPADAQHEPTGLKH</sequence>
<reference evidence="5 6" key="1">
    <citation type="submission" date="2018-06" db="EMBL/GenBank/DDBJ databases">
        <authorList>
            <consortium name="Pathogen Informatics"/>
            <person name="Doyle S."/>
        </authorList>
    </citation>
    <scope>NUCLEOTIDE SEQUENCE [LARGE SCALE GENOMIC DNA]</scope>
    <source>
        <strain evidence="5 6">NCTC12961</strain>
    </source>
</reference>
<evidence type="ECO:0000256" key="2">
    <source>
        <dbReference type="HAMAP-Rule" id="MF_00832"/>
    </source>
</evidence>
<evidence type="ECO:0000259" key="3">
    <source>
        <dbReference type="Pfam" id="PF00561"/>
    </source>
</evidence>
<evidence type="ECO:0000313" key="6">
    <source>
        <dbReference type="Proteomes" id="UP000248897"/>
    </source>
</evidence>
<comment type="catalytic activity">
    <reaction evidence="2">
        <text>carbamate + 2 H(+) = NH4(+) + CO2</text>
        <dbReference type="Rhea" id="RHEA:15649"/>
        <dbReference type="ChEBI" id="CHEBI:13941"/>
        <dbReference type="ChEBI" id="CHEBI:15378"/>
        <dbReference type="ChEBI" id="CHEBI:16526"/>
        <dbReference type="ChEBI" id="CHEBI:28938"/>
    </reaction>
</comment>
<dbReference type="InterPro" id="IPR019913">
    <property type="entry name" value="Pyrimidine_utilisation_RutD"/>
</dbReference>
<keyword evidence="1 2" id="KW-0378">Hydrolase</keyword>
<dbReference type="PANTHER" id="PTHR43433">
    <property type="entry name" value="HYDROLASE, ALPHA/BETA FOLD FAMILY PROTEIN"/>
    <property type="match status" value="1"/>
</dbReference>
<dbReference type="HAMAP" id="MF_00832">
    <property type="entry name" value="RutD"/>
    <property type="match status" value="1"/>
</dbReference>
<comment type="function">
    <text evidence="2">Involved in pyrimidine catabolism. May facilitate the hydrolysis of carbamate, a reaction that can also occur spontaneously.</text>
</comment>
<dbReference type="GO" id="GO:0006212">
    <property type="term" value="P:uracil catabolic process"/>
    <property type="evidence" value="ECO:0007669"/>
    <property type="project" value="UniProtKB-UniRule"/>
</dbReference>
<evidence type="ECO:0000256" key="1">
    <source>
        <dbReference type="ARBA" id="ARBA00022801"/>
    </source>
</evidence>
<dbReference type="EMBL" id="CP065673">
    <property type="protein sequence ID" value="QPS21449.1"/>
    <property type="molecule type" value="Genomic_DNA"/>
</dbReference>
<dbReference type="PANTHER" id="PTHR43433:SF5">
    <property type="entry name" value="AB HYDROLASE-1 DOMAIN-CONTAINING PROTEIN"/>
    <property type="match status" value="1"/>
</dbReference>
<protein>
    <recommendedName>
        <fullName evidence="2">Putative carbamate hydrolase RutD</fullName>
        <ecNumber evidence="2">3.5.1.-</ecNumber>
    </recommendedName>
    <alternativeName>
        <fullName evidence="2">Aminohydrolase</fullName>
    </alternativeName>
</protein>
<dbReference type="InterPro" id="IPR029058">
    <property type="entry name" value="AB_hydrolase_fold"/>
</dbReference>
<dbReference type="GO" id="GO:0016811">
    <property type="term" value="F:hydrolase activity, acting on carbon-nitrogen (but not peptide) bonds, in linear amides"/>
    <property type="evidence" value="ECO:0007669"/>
    <property type="project" value="InterPro"/>
</dbReference>
<dbReference type="GO" id="GO:0019740">
    <property type="term" value="P:nitrogen utilization"/>
    <property type="evidence" value="ECO:0007669"/>
    <property type="project" value="UniProtKB-UniRule"/>
</dbReference>
<dbReference type="InterPro" id="IPR000073">
    <property type="entry name" value="AB_hydrolase_1"/>
</dbReference>
<dbReference type="EMBL" id="LS483469">
    <property type="protein sequence ID" value="SQI36773.1"/>
    <property type="molecule type" value="Genomic_DNA"/>
</dbReference>
<evidence type="ECO:0000313" key="5">
    <source>
        <dbReference type="EMBL" id="SQI36773.1"/>
    </source>
</evidence>
<dbReference type="Proteomes" id="UP000248897">
    <property type="component" value="Chromosome 1"/>
</dbReference>
<gene>
    <name evidence="2 5" type="primary">rutD</name>
    <name evidence="4" type="ORF">I6G64_03230</name>
    <name evidence="5" type="ORF">NCTC12961_02226</name>
</gene>
<dbReference type="STRING" id="82996.ADP72_01665"/>
<organism evidence="5 6">
    <name type="scientific">Serratia plymuthica</name>
    <dbReference type="NCBI Taxonomy" id="82996"/>
    <lineage>
        <taxon>Bacteria</taxon>
        <taxon>Pseudomonadati</taxon>
        <taxon>Pseudomonadota</taxon>
        <taxon>Gammaproteobacteria</taxon>
        <taxon>Enterobacterales</taxon>
        <taxon>Yersiniaceae</taxon>
        <taxon>Serratia</taxon>
    </lineage>
</organism>
<reference evidence="4 7" key="2">
    <citation type="submission" date="2020-12" db="EMBL/GenBank/DDBJ databases">
        <title>FDA dAtabase for Regulatory Grade micrObial Sequences (FDA-ARGOS): Supporting development and validation of Infectious Disease Dx tests.</title>
        <authorList>
            <person name="Sproer C."/>
            <person name="Gronow S."/>
            <person name="Severitt S."/>
            <person name="Schroder I."/>
            <person name="Tallon L."/>
            <person name="Sadzewicz L."/>
            <person name="Zhao X."/>
            <person name="Boylan J."/>
            <person name="Ott S."/>
            <person name="Bowen H."/>
            <person name="Vavikolanu K."/>
            <person name="Mehta A."/>
            <person name="Aluvathingal J."/>
            <person name="Nadendla S."/>
            <person name="Lowell S."/>
            <person name="Myers T."/>
            <person name="Yan Y."/>
            <person name="Sichtig H."/>
        </authorList>
    </citation>
    <scope>NUCLEOTIDE SEQUENCE [LARGE SCALE GENOMIC DNA]</scope>
    <source>
        <strain evidence="4 7">FDAARGOS_907</strain>
    </source>
</reference>
<dbReference type="NCBIfam" id="TIGR03611">
    <property type="entry name" value="RutD"/>
    <property type="match status" value="1"/>
</dbReference>
<evidence type="ECO:0000313" key="4">
    <source>
        <dbReference type="EMBL" id="QPS21449.1"/>
    </source>
</evidence>
<dbReference type="InterPro" id="IPR050471">
    <property type="entry name" value="AB_hydrolase"/>
</dbReference>
<evidence type="ECO:0000313" key="7">
    <source>
        <dbReference type="Proteomes" id="UP000594967"/>
    </source>
</evidence>
<name>A0A2X4UCB3_SERPL</name>
<dbReference type="SUPFAM" id="SSF53474">
    <property type="entry name" value="alpha/beta-Hydrolases"/>
    <property type="match status" value="1"/>
</dbReference>
<proteinExistence type="inferred from homology"/>
<feature type="domain" description="AB hydrolase-1" evidence="3">
    <location>
        <begin position="14"/>
        <end position="122"/>
    </location>
</feature>
<dbReference type="PRINTS" id="PR00111">
    <property type="entry name" value="ABHYDROLASE"/>
</dbReference>
<comment type="similarity">
    <text evidence="2">Belongs to the AB hydrolase superfamily. Hydrolase RutD family.</text>
</comment>
<dbReference type="AlphaFoldDB" id="A0A2X4UCB3"/>
<dbReference type="RefSeq" id="WP_063199309.1">
    <property type="nucleotide sequence ID" value="NZ_CAMITG010000003.1"/>
</dbReference>
<accession>A0A2X4UCB3</accession>
<dbReference type="EC" id="3.5.1.-" evidence="2"/>
<keyword evidence="7" id="KW-1185">Reference proteome</keyword>
<dbReference type="Proteomes" id="UP000594967">
    <property type="component" value="Chromosome"/>
</dbReference>